<name>A0ABU9LCU6_9XANT</name>
<dbReference type="Gene3D" id="3.90.120.10">
    <property type="entry name" value="DNA Methylase, subunit A, domain 2"/>
    <property type="match status" value="1"/>
</dbReference>
<proteinExistence type="inferred from homology"/>
<keyword evidence="4 7" id="KW-0949">S-adenosyl-L-methionine</keyword>
<dbReference type="GO" id="GO:0032259">
    <property type="term" value="P:methylation"/>
    <property type="evidence" value="ECO:0007669"/>
    <property type="project" value="UniProtKB-KW"/>
</dbReference>
<dbReference type="Pfam" id="PF00145">
    <property type="entry name" value="DNA_methylase"/>
    <property type="match status" value="1"/>
</dbReference>
<evidence type="ECO:0000256" key="8">
    <source>
        <dbReference type="RuleBase" id="RU000416"/>
    </source>
</evidence>
<dbReference type="PANTHER" id="PTHR10629:SF52">
    <property type="entry name" value="DNA (CYTOSINE-5)-METHYLTRANSFERASE 1"/>
    <property type="match status" value="1"/>
</dbReference>
<dbReference type="EC" id="2.1.1.37" evidence="1"/>
<dbReference type="GO" id="GO:0008168">
    <property type="term" value="F:methyltransferase activity"/>
    <property type="evidence" value="ECO:0007669"/>
    <property type="project" value="UniProtKB-KW"/>
</dbReference>
<dbReference type="PRINTS" id="PR00105">
    <property type="entry name" value="C5METTRFRASE"/>
</dbReference>
<feature type="region of interest" description="Disordered" evidence="9">
    <location>
        <begin position="1"/>
        <end position="24"/>
    </location>
</feature>
<comment type="similarity">
    <text evidence="7 8">Belongs to the class I-like SAM-binding methyltransferase superfamily. C5-methyltransferase family.</text>
</comment>
<comment type="catalytic activity">
    <reaction evidence="6">
        <text>a 2'-deoxycytidine in DNA + S-adenosyl-L-methionine = a 5-methyl-2'-deoxycytidine in DNA + S-adenosyl-L-homocysteine + H(+)</text>
        <dbReference type="Rhea" id="RHEA:13681"/>
        <dbReference type="Rhea" id="RHEA-COMP:11369"/>
        <dbReference type="Rhea" id="RHEA-COMP:11370"/>
        <dbReference type="ChEBI" id="CHEBI:15378"/>
        <dbReference type="ChEBI" id="CHEBI:57856"/>
        <dbReference type="ChEBI" id="CHEBI:59789"/>
        <dbReference type="ChEBI" id="CHEBI:85452"/>
        <dbReference type="ChEBI" id="CHEBI:85454"/>
        <dbReference type="EC" id="2.1.1.37"/>
    </reaction>
</comment>
<evidence type="ECO:0000313" key="11">
    <source>
        <dbReference type="Proteomes" id="UP001486626"/>
    </source>
</evidence>
<dbReference type="InterPro" id="IPR001525">
    <property type="entry name" value="C5_MeTfrase"/>
</dbReference>
<evidence type="ECO:0000256" key="9">
    <source>
        <dbReference type="SAM" id="MobiDB-lite"/>
    </source>
</evidence>
<keyword evidence="2 7" id="KW-0489">Methyltransferase</keyword>
<keyword evidence="5" id="KW-0680">Restriction system</keyword>
<keyword evidence="3 7" id="KW-0808">Transferase</keyword>
<comment type="caution">
    <text evidence="10">The sequence shown here is derived from an EMBL/GenBank/DDBJ whole genome shotgun (WGS) entry which is preliminary data.</text>
</comment>
<gene>
    <name evidence="10" type="ORF">PIQ37_14165</name>
</gene>
<dbReference type="Proteomes" id="UP001486626">
    <property type="component" value="Unassembled WGS sequence"/>
</dbReference>
<evidence type="ECO:0000256" key="1">
    <source>
        <dbReference type="ARBA" id="ARBA00011975"/>
    </source>
</evidence>
<dbReference type="InterPro" id="IPR050390">
    <property type="entry name" value="C5-Methyltransferase"/>
</dbReference>
<evidence type="ECO:0000256" key="2">
    <source>
        <dbReference type="ARBA" id="ARBA00022603"/>
    </source>
</evidence>
<dbReference type="PROSITE" id="PS51679">
    <property type="entry name" value="SAM_MT_C5"/>
    <property type="match status" value="1"/>
</dbReference>
<dbReference type="Gene3D" id="3.40.50.150">
    <property type="entry name" value="Vaccinia Virus protein VP39"/>
    <property type="match status" value="1"/>
</dbReference>
<feature type="active site" evidence="7">
    <location>
        <position position="109"/>
    </location>
</feature>
<evidence type="ECO:0000256" key="7">
    <source>
        <dbReference type="PROSITE-ProRule" id="PRU01016"/>
    </source>
</evidence>
<reference evidence="10 11" key="1">
    <citation type="journal article" date="2024" name="FEMS Microbiol. Lett.">
        <title>Xanthomonas protegens sp. nov., a novel rice seed-associated bacterium, provides in vivo protection against X. oryzae pv. oryzae, the bacterial leaf blight pathogen.</title>
        <authorList>
            <person name="Rana R."/>
            <person name="Sharma A."/>
            <person name="Madhavan V.N."/>
            <person name="Korpole S."/>
            <person name="Sonti R.V."/>
            <person name="Patel H.K."/>
            <person name="Patil P.B."/>
        </authorList>
    </citation>
    <scope>NUCLEOTIDE SEQUENCE [LARGE SCALE GENOMIC DNA]</scope>
    <source>
        <strain evidence="10 11">PPL118</strain>
    </source>
</reference>
<evidence type="ECO:0000256" key="5">
    <source>
        <dbReference type="ARBA" id="ARBA00022747"/>
    </source>
</evidence>
<evidence type="ECO:0000256" key="3">
    <source>
        <dbReference type="ARBA" id="ARBA00022679"/>
    </source>
</evidence>
<evidence type="ECO:0000256" key="6">
    <source>
        <dbReference type="ARBA" id="ARBA00047422"/>
    </source>
</evidence>
<evidence type="ECO:0000313" key="10">
    <source>
        <dbReference type="EMBL" id="MEL4892564.1"/>
    </source>
</evidence>
<dbReference type="EMBL" id="JAQJCQ010000012">
    <property type="protein sequence ID" value="MEL4892564.1"/>
    <property type="molecule type" value="Genomic_DNA"/>
</dbReference>
<accession>A0ABU9LCU6</accession>
<dbReference type="PANTHER" id="PTHR10629">
    <property type="entry name" value="CYTOSINE-SPECIFIC METHYLTRANSFERASE"/>
    <property type="match status" value="1"/>
</dbReference>
<dbReference type="NCBIfam" id="TIGR00675">
    <property type="entry name" value="dcm"/>
    <property type="match status" value="1"/>
</dbReference>
<evidence type="ECO:0000256" key="4">
    <source>
        <dbReference type="ARBA" id="ARBA00022691"/>
    </source>
</evidence>
<feature type="compositionally biased region" description="Polar residues" evidence="9">
    <location>
        <begin position="1"/>
        <end position="10"/>
    </location>
</feature>
<protein>
    <recommendedName>
        <fullName evidence="1">DNA (cytosine-5-)-methyltransferase</fullName>
        <ecNumber evidence="1">2.1.1.37</ecNumber>
    </recommendedName>
</protein>
<organism evidence="10 11">
    <name type="scientific">Xanthomonas protegens</name>
    <dbReference type="NCBI Taxonomy" id="3380705"/>
    <lineage>
        <taxon>Bacteria</taxon>
        <taxon>Pseudomonadati</taxon>
        <taxon>Pseudomonadota</taxon>
        <taxon>Gammaproteobacteria</taxon>
        <taxon>Lysobacterales</taxon>
        <taxon>Lysobacteraceae</taxon>
        <taxon>Xanthomonas</taxon>
    </lineage>
</organism>
<sequence>MDQSAFPNESRQSERSTHSIAPAGESPAGGAVVSLFCGAGGLDLGFEKVGFIVPAAYDIRQSSIDSYNANRSSVLTGHVFDVRDLSVEKISLDAGGRLNFVGLIGGPPCQSFSGANTTDRIDDPRHSLPDQYARLVHELNESSPLHFFAFENVLGLIGPKHAHVFERMKSELSKEFNLTEAVMDAYDFGLPQRRRRIIVVGFNKALYGARKWIPPQPNAVAMTVKDAIGDLPEPIHFERGLSTDSIPFHPNHWCMKPKSEKFISGRMSIGSKNRRCFKVLSWHEPSPTVAYGNREVHVHPGQHRRLSVLEAMRLQGFPNDFVLKGTLSAQITQVSEAVPPPMAAIIAESIRTQLQLD</sequence>
<keyword evidence="11" id="KW-1185">Reference proteome</keyword>
<dbReference type="InterPro" id="IPR029063">
    <property type="entry name" value="SAM-dependent_MTases_sf"/>
</dbReference>
<dbReference type="RefSeq" id="WP_342073932.1">
    <property type="nucleotide sequence ID" value="NZ_JAQJCQ010000012.1"/>
</dbReference>
<dbReference type="SUPFAM" id="SSF53335">
    <property type="entry name" value="S-adenosyl-L-methionine-dependent methyltransferases"/>
    <property type="match status" value="1"/>
</dbReference>